<feature type="region of interest" description="Disordered" evidence="1">
    <location>
        <begin position="204"/>
        <end position="243"/>
    </location>
</feature>
<reference evidence="2 3" key="1">
    <citation type="submission" date="2024-01" db="EMBL/GenBank/DDBJ databases">
        <title>Complete genome of Cladobotryum mycophilum ATHUM6906.</title>
        <authorList>
            <person name="Christinaki A.C."/>
            <person name="Myridakis A.I."/>
            <person name="Kouvelis V.N."/>
        </authorList>
    </citation>
    <scope>NUCLEOTIDE SEQUENCE [LARGE SCALE GENOMIC DNA]</scope>
    <source>
        <strain evidence="2 3">ATHUM6906</strain>
    </source>
</reference>
<name>A0ABR0STD1_9HYPO</name>
<keyword evidence="3" id="KW-1185">Reference proteome</keyword>
<gene>
    <name evidence="2" type="ORF">PT974_03685</name>
</gene>
<feature type="region of interest" description="Disordered" evidence="1">
    <location>
        <begin position="1"/>
        <end position="23"/>
    </location>
</feature>
<proteinExistence type="predicted"/>
<feature type="compositionally biased region" description="Basic and acidic residues" evidence="1">
    <location>
        <begin position="295"/>
        <end position="311"/>
    </location>
</feature>
<sequence>MPPWFRETPGRRLSPYPAPTNYPTHLRRNRTLSGNRQPNTLDSNLGCLVNLENPRTADTVGLDYLLTGIAGPLVLNTLPSLDTTELVRNYSDDSESQYDTSQYPEHQITELFLNTPGAGSYVDSAQHHPRPLFGLPSGDGFGLNNDNTHLPQIQPILQEPSGSFQHLIIAPDNGYQNITSQIGEPPHHMSNVQRSMVDELHMSYQKSGGNGFMSHNPTPETSNQGSQPPADAATGSNEGEDDSGVELVVDDSREYFKCPYAAQNPLLLEKSCWAKLSSIAYLKAHLRTFHTPPTCDERRKKSNPERSEPKATRVHNRSANNTSSAVLSIEQHDDIIEREDRRAGHEGQWKRIYGIIFPDDSAVPSPYLNLDAMDWMRKLIMFSEGEGVRILEQKHAGESSLQFKIVLRIWVREVLSRHAPQEVLNCIFFSNLTEDCYDSPLTNTTVAELGAQSSPRLWESANSTLPHMQQQPLNFTSQFHQSFWDDSQAFMANNLPQSFPQHFPQGLPQILPQIIDHHDMMYCPNPARNDDLASLVDSAFTSSQGMYNASQPSMANNLAQNHAQTIRHQDIPYYPASMRNEVLPSSMNTVFPQNESAYNTGQAFMADTFAQTVAHQHTLRGPNFAINEDPLSSMNAAFSQSQQTEHQELNAMDMLESMTLEEGEERFWHN</sequence>
<evidence type="ECO:0000256" key="1">
    <source>
        <dbReference type="SAM" id="MobiDB-lite"/>
    </source>
</evidence>
<feature type="compositionally biased region" description="Polar residues" evidence="1">
    <location>
        <begin position="213"/>
        <end position="227"/>
    </location>
</feature>
<protein>
    <submittedName>
        <fullName evidence="2">Uncharacterized protein</fullName>
    </submittedName>
</protein>
<evidence type="ECO:0000313" key="2">
    <source>
        <dbReference type="EMBL" id="KAK5995284.1"/>
    </source>
</evidence>
<evidence type="ECO:0000313" key="3">
    <source>
        <dbReference type="Proteomes" id="UP001338125"/>
    </source>
</evidence>
<organism evidence="2 3">
    <name type="scientific">Cladobotryum mycophilum</name>
    <dbReference type="NCBI Taxonomy" id="491253"/>
    <lineage>
        <taxon>Eukaryota</taxon>
        <taxon>Fungi</taxon>
        <taxon>Dikarya</taxon>
        <taxon>Ascomycota</taxon>
        <taxon>Pezizomycotina</taxon>
        <taxon>Sordariomycetes</taxon>
        <taxon>Hypocreomycetidae</taxon>
        <taxon>Hypocreales</taxon>
        <taxon>Hypocreaceae</taxon>
        <taxon>Cladobotryum</taxon>
    </lineage>
</organism>
<comment type="caution">
    <text evidence="2">The sequence shown here is derived from an EMBL/GenBank/DDBJ whole genome shotgun (WGS) entry which is preliminary data.</text>
</comment>
<feature type="region of interest" description="Disordered" evidence="1">
    <location>
        <begin position="291"/>
        <end position="322"/>
    </location>
</feature>
<dbReference type="Proteomes" id="UP001338125">
    <property type="component" value="Unassembled WGS sequence"/>
</dbReference>
<dbReference type="EMBL" id="JAVFKD010000004">
    <property type="protein sequence ID" value="KAK5995284.1"/>
    <property type="molecule type" value="Genomic_DNA"/>
</dbReference>
<accession>A0ABR0STD1</accession>